<evidence type="ECO:0000259" key="2">
    <source>
        <dbReference type="PROSITE" id="PS50927"/>
    </source>
</evidence>
<comment type="caution">
    <text evidence="3">The sequence shown here is derived from an EMBL/GenBank/DDBJ whole genome shotgun (WGS) entry which is preliminary data.</text>
</comment>
<protein>
    <submittedName>
        <fullName evidence="3">FG-GAP-like repeat-containing protein</fullName>
    </submittedName>
</protein>
<evidence type="ECO:0000313" key="3">
    <source>
        <dbReference type="EMBL" id="MFJ2821773.1"/>
    </source>
</evidence>
<keyword evidence="4" id="KW-1185">Reference proteome</keyword>
<dbReference type="InterPro" id="IPR001480">
    <property type="entry name" value="Bulb-type_lectin_dom"/>
</dbReference>
<dbReference type="Proteomes" id="UP001617351">
    <property type="component" value="Unassembled WGS sequence"/>
</dbReference>
<dbReference type="Pfam" id="PF13517">
    <property type="entry name" value="FG-GAP_3"/>
    <property type="match status" value="2"/>
</dbReference>
<sequence length="310" mass="33582">MQSDGNFVVYKADGTTPVWSTKTNTPYSYAVLHPRGVLVLYNASGQSLWTSGSQSRPDYNGDGYTDVVTRDANGELWIYPGTGGSGTGTLGTRYFAGNGWWRDHWTRLHTADLNNDGYTDIVARNHLGDLYLYPGTGRTGTETLGNPVLIGTGWNAYDLGFGDMNGDGRTDVIGRDGSGNLWVYPHQGGTGTQSLGSRFSIGVGWGAADWTTLRFADLDNDHRTDVLAHRNDGKLYLYPNTGKGGSSTLDSPSVVGVAWWNNEWTPYAADLNSDGAAEQVGLTKTGELYDFVGSDRFLIGTGWVTYDVVL</sequence>
<evidence type="ECO:0000256" key="1">
    <source>
        <dbReference type="ARBA" id="ARBA00022729"/>
    </source>
</evidence>
<dbReference type="Gene3D" id="2.90.10.10">
    <property type="entry name" value="Bulb-type lectin domain"/>
    <property type="match status" value="1"/>
</dbReference>
<reference evidence="3 4" key="1">
    <citation type="submission" date="2024-10" db="EMBL/GenBank/DDBJ databases">
        <title>The Natural Products Discovery Center: Release of the First 8490 Sequenced Strains for Exploring Actinobacteria Biosynthetic Diversity.</title>
        <authorList>
            <person name="Kalkreuter E."/>
            <person name="Kautsar S.A."/>
            <person name="Yang D."/>
            <person name="Bader C.D."/>
            <person name="Teijaro C.N."/>
            <person name="Fluegel L."/>
            <person name="Davis C.M."/>
            <person name="Simpson J.R."/>
            <person name="Lauterbach L."/>
            <person name="Steele A.D."/>
            <person name="Gui C."/>
            <person name="Meng S."/>
            <person name="Li G."/>
            <person name="Viehrig K."/>
            <person name="Ye F."/>
            <person name="Su P."/>
            <person name="Kiefer A.F."/>
            <person name="Nichols A."/>
            <person name="Cepeda A.J."/>
            <person name="Yan W."/>
            <person name="Fan B."/>
            <person name="Jiang Y."/>
            <person name="Adhikari A."/>
            <person name="Zheng C.-J."/>
            <person name="Schuster L."/>
            <person name="Cowan T.M."/>
            <person name="Smanski M.J."/>
            <person name="Chevrette M.G."/>
            <person name="De Carvalho L.P.S."/>
            <person name="Shen B."/>
        </authorList>
    </citation>
    <scope>NUCLEOTIDE SEQUENCE [LARGE SCALE GENOMIC DNA]</scope>
    <source>
        <strain evidence="3 4">NPDC087220</strain>
    </source>
</reference>
<evidence type="ECO:0000313" key="4">
    <source>
        <dbReference type="Proteomes" id="UP001617351"/>
    </source>
</evidence>
<keyword evidence="1" id="KW-0732">Signal</keyword>
<dbReference type="InterPro" id="IPR013517">
    <property type="entry name" value="FG-GAP"/>
</dbReference>
<organism evidence="3 4">
    <name type="scientific">Streptomyces toxytricini</name>
    <name type="common">Actinomyces toxytricini</name>
    <dbReference type="NCBI Taxonomy" id="67369"/>
    <lineage>
        <taxon>Bacteria</taxon>
        <taxon>Bacillati</taxon>
        <taxon>Actinomycetota</taxon>
        <taxon>Actinomycetes</taxon>
        <taxon>Kitasatosporales</taxon>
        <taxon>Streptomycetaceae</taxon>
        <taxon>Streptomyces</taxon>
    </lineage>
</organism>
<dbReference type="Gene3D" id="2.130.10.130">
    <property type="entry name" value="Integrin alpha, N-terminal"/>
    <property type="match status" value="1"/>
</dbReference>
<accession>A0ABW8EGK6</accession>
<name>A0ABW8EGK6_STRT5</name>
<feature type="domain" description="Bulb-type lectin" evidence="2">
    <location>
        <begin position="1"/>
        <end position="91"/>
    </location>
</feature>
<proteinExistence type="predicted"/>
<dbReference type="RefSeq" id="WP_402380229.1">
    <property type="nucleotide sequence ID" value="NZ_JBIUYY010000004.1"/>
</dbReference>
<gene>
    <name evidence="3" type="ORF">ACIO7M_11720</name>
</gene>
<dbReference type="PANTHER" id="PTHR44103">
    <property type="entry name" value="PROPROTEIN CONVERTASE P"/>
    <property type="match status" value="1"/>
</dbReference>
<dbReference type="PANTHER" id="PTHR44103:SF1">
    <property type="entry name" value="PROPROTEIN CONVERTASE P"/>
    <property type="match status" value="1"/>
</dbReference>
<dbReference type="EMBL" id="JBIUYY010000004">
    <property type="protein sequence ID" value="MFJ2821773.1"/>
    <property type="molecule type" value="Genomic_DNA"/>
</dbReference>
<dbReference type="SUPFAM" id="SSF69318">
    <property type="entry name" value="Integrin alpha N-terminal domain"/>
    <property type="match status" value="1"/>
</dbReference>
<dbReference type="InterPro" id="IPR028994">
    <property type="entry name" value="Integrin_alpha_N"/>
</dbReference>
<dbReference type="InterPro" id="IPR036426">
    <property type="entry name" value="Bulb-type_lectin_dom_sf"/>
</dbReference>
<dbReference type="PROSITE" id="PS50927">
    <property type="entry name" value="BULB_LECTIN"/>
    <property type="match status" value="1"/>
</dbReference>